<dbReference type="GO" id="GO:0071555">
    <property type="term" value="P:cell wall organization"/>
    <property type="evidence" value="ECO:0007669"/>
    <property type="project" value="UniProtKB-KW"/>
</dbReference>
<keyword evidence="6 10" id="KW-0133">Cell shape</keyword>
<dbReference type="HOGENOM" id="CLU_031507_4_0_6"/>
<dbReference type="AlphaFoldDB" id="G3IUA5"/>
<evidence type="ECO:0000256" key="7">
    <source>
        <dbReference type="ARBA" id="ARBA00022984"/>
    </source>
</evidence>
<evidence type="ECO:0000256" key="11">
    <source>
        <dbReference type="RuleBase" id="RU004136"/>
    </source>
</evidence>
<dbReference type="GO" id="GO:0005524">
    <property type="term" value="F:ATP binding"/>
    <property type="evidence" value="ECO:0007669"/>
    <property type="project" value="UniProtKB-UniRule"/>
</dbReference>
<dbReference type="Pfam" id="PF01225">
    <property type="entry name" value="Mur_ligase"/>
    <property type="match status" value="1"/>
</dbReference>
<dbReference type="PANTHER" id="PTHR43024">
    <property type="entry name" value="UDP-N-ACETYLMURAMOYL-TRIPEPTIDE--D-ALANYL-D-ALANINE LIGASE"/>
    <property type="match status" value="1"/>
</dbReference>
<accession>G3IUA5</accession>
<keyword evidence="1 10" id="KW-0963">Cytoplasm</keyword>
<evidence type="ECO:0000256" key="10">
    <source>
        <dbReference type="HAMAP-Rule" id="MF_02019"/>
    </source>
</evidence>
<dbReference type="InterPro" id="IPR051046">
    <property type="entry name" value="MurCDEF_CellWall_CoF430Synth"/>
</dbReference>
<dbReference type="InterPro" id="IPR036565">
    <property type="entry name" value="Mur-like_cat_sf"/>
</dbReference>
<dbReference type="Proteomes" id="UP000004664">
    <property type="component" value="Unassembled WGS sequence"/>
</dbReference>
<dbReference type="GO" id="GO:0008766">
    <property type="term" value="F:UDP-N-acetylmuramoylalanyl-D-glutamyl-2,6-diaminopimelate-D-alanyl-D-alanine ligase activity"/>
    <property type="evidence" value="ECO:0007669"/>
    <property type="project" value="RHEA"/>
</dbReference>
<dbReference type="eggNOG" id="COG0770">
    <property type="taxonomic scope" value="Bacteria"/>
</dbReference>
<dbReference type="HAMAP" id="MF_02019">
    <property type="entry name" value="MurF"/>
    <property type="match status" value="1"/>
</dbReference>
<evidence type="ECO:0000259" key="12">
    <source>
        <dbReference type="Pfam" id="PF01225"/>
    </source>
</evidence>
<keyword evidence="16" id="KW-1185">Reference proteome</keyword>
<reference evidence="15 16" key="1">
    <citation type="submission" date="2011-06" db="EMBL/GenBank/DDBJ databases">
        <title>Genomic sequence of Methylobacter tundripaludum SV96.</title>
        <authorList>
            <consortium name="US DOE Joint Genome Institute"/>
            <person name="Lucas S."/>
            <person name="Han J."/>
            <person name="Lapidus A."/>
            <person name="Cheng J.-F."/>
            <person name="Goodwin L."/>
            <person name="Pitluck S."/>
            <person name="Held B."/>
            <person name="Detter J.C."/>
            <person name="Han C."/>
            <person name="Tapia R."/>
            <person name="Land M."/>
            <person name="Hauser L."/>
            <person name="Kyrpides N."/>
            <person name="Ivanova N."/>
            <person name="Ovchinnikova G."/>
            <person name="Pagani I."/>
            <person name="Klotz M.G."/>
            <person name="Dispirito A.A."/>
            <person name="Murrell J.C."/>
            <person name="Dunfield P."/>
            <person name="Kalyuzhnaya M.G."/>
            <person name="Svenning M."/>
            <person name="Trotsenko Y.A."/>
            <person name="Stein L.Y."/>
            <person name="Woyke T."/>
        </authorList>
    </citation>
    <scope>NUCLEOTIDE SEQUENCE [LARGE SCALE GENOMIC DNA]</scope>
    <source>
        <strain evidence="16">ATCC BAA-1195 / DSM 17260 / SV96</strain>
    </source>
</reference>
<dbReference type="STRING" id="697282.Mettu_1527"/>
<dbReference type="SUPFAM" id="SSF53623">
    <property type="entry name" value="MurD-like peptide ligases, catalytic domain"/>
    <property type="match status" value="1"/>
</dbReference>
<evidence type="ECO:0000256" key="8">
    <source>
        <dbReference type="ARBA" id="ARBA00023306"/>
    </source>
</evidence>
<feature type="binding site" evidence="10">
    <location>
        <begin position="172"/>
        <end position="178"/>
    </location>
    <ligand>
        <name>ATP</name>
        <dbReference type="ChEBI" id="CHEBI:30616"/>
    </ligand>
</feature>
<dbReference type="Gene3D" id="3.40.1390.10">
    <property type="entry name" value="MurE/MurF, N-terminal domain"/>
    <property type="match status" value="1"/>
</dbReference>
<dbReference type="InterPro" id="IPR004101">
    <property type="entry name" value="Mur_ligase_C"/>
</dbReference>
<keyword evidence="4 10" id="KW-0547">Nucleotide-binding</keyword>
<dbReference type="GO" id="GO:0047480">
    <property type="term" value="F:UDP-N-acetylmuramoyl-tripeptide-D-alanyl-D-alanine ligase activity"/>
    <property type="evidence" value="ECO:0007669"/>
    <property type="project" value="UniProtKB-UniRule"/>
</dbReference>
<dbReference type="GO" id="GO:0009252">
    <property type="term" value="P:peptidoglycan biosynthetic process"/>
    <property type="evidence" value="ECO:0007669"/>
    <property type="project" value="UniProtKB-UniRule"/>
</dbReference>
<dbReference type="EMBL" id="JH109152">
    <property type="protein sequence ID" value="EGW22703.1"/>
    <property type="molecule type" value="Genomic_DNA"/>
</dbReference>
<dbReference type="Pfam" id="PF02875">
    <property type="entry name" value="Mur_ligase_C"/>
    <property type="match status" value="1"/>
</dbReference>
<evidence type="ECO:0000256" key="4">
    <source>
        <dbReference type="ARBA" id="ARBA00022741"/>
    </source>
</evidence>
<dbReference type="UniPathway" id="UPA00219"/>
<comment type="similarity">
    <text evidence="10">Belongs to the MurCDEF family. MurF subfamily.</text>
</comment>
<dbReference type="SUPFAM" id="SSF63418">
    <property type="entry name" value="MurE/MurF N-terminal domain"/>
    <property type="match status" value="1"/>
</dbReference>
<gene>
    <name evidence="10" type="primary">murF</name>
    <name evidence="15" type="ORF">Mettu_1527</name>
</gene>
<evidence type="ECO:0000256" key="2">
    <source>
        <dbReference type="ARBA" id="ARBA00022598"/>
    </source>
</evidence>
<comment type="subcellular location">
    <subcellularLocation>
        <location evidence="10 11">Cytoplasm</location>
    </subcellularLocation>
</comment>
<dbReference type="InterPro" id="IPR005863">
    <property type="entry name" value="UDP-N-AcMur_synth"/>
</dbReference>
<dbReference type="GO" id="GO:0005737">
    <property type="term" value="C:cytoplasm"/>
    <property type="evidence" value="ECO:0007669"/>
    <property type="project" value="UniProtKB-SubCell"/>
</dbReference>
<feature type="domain" description="Mur ligase N-terminal catalytic" evidence="12">
    <location>
        <begin position="23"/>
        <end position="78"/>
    </location>
</feature>
<evidence type="ECO:0000313" key="16">
    <source>
        <dbReference type="Proteomes" id="UP000004664"/>
    </source>
</evidence>
<dbReference type="Pfam" id="PF08245">
    <property type="entry name" value="Mur_ligase_M"/>
    <property type="match status" value="1"/>
</dbReference>
<evidence type="ECO:0000256" key="3">
    <source>
        <dbReference type="ARBA" id="ARBA00022618"/>
    </source>
</evidence>
<dbReference type="InterPro" id="IPR036615">
    <property type="entry name" value="Mur_ligase_C_dom_sf"/>
</dbReference>
<keyword evidence="8 10" id="KW-0131">Cell cycle</keyword>
<evidence type="ECO:0000256" key="9">
    <source>
        <dbReference type="ARBA" id="ARBA00023316"/>
    </source>
</evidence>
<keyword evidence="7 10" id="KW-0573">Peptidoglycan synthesis</keyword>
<feature type="domain" description="Mur ligase C-terminal" evidence="13">
    <location>
        <begin position="383"/>
        <end position="502"/>
    </location>
</feature>
<proteinExistence type="inferred from homology"/>
<evidence type="ECO:0000256" key="6">
    <source>
        <dbReference type="ARBA" id="ARBA00022960"/>
    </source>
</evidence>
<keyword evidence="5 10" id="KW-0067">ATP-binding</keyword>
<dbReference type="InterPro" id="IPR035911">
    <property type="entry name" value="MurE/MurF_N"/>
</dbReference>
<evidence type="ECO:0000256" key="1">
    <source>
        <dbReference type="ARBA" id="ARBA00022490"/>
    </source>
</evidence>
<keyword evidence="9 10" id="KW-0961">Cell wall biogenesis/degradation</keyword>
<name>G3IUA5_METTV</name>
<sequence length="519" mass="55379">MNMMLSEIAACVQGKLVGEDVAISSVSIDTRAIKPGQLYVAIKGHNFDGNEFVAEAEQAGAVAAIVHQGITATAIDGGHDCSRQSSAFPPSMEVRSVAISTTAWKQDDCKDAGGRATQGAVAEVEQRMEQLPRELMRPTIPHIVVDDTRLALAELAGVWRKKAAVSVVGITGSNGKTTVKEMVAAILSVNADTLFTQGNLNNDIGVPLTLLRLNEQHRYAVIEMGANHPGEIEYTSQYAQADVAIITNVGAAHIEGFGSIDGVAKAKGEIIQTLKQDGVAVLNRDDAYFDYWKSIAGTRKVISFGIDERADVTAHSVKTEIINHAFATTFELVTAKGELTVKLKLAGRHNVVNALAAATACLALDTDLQQIKQGLESVKPVTGRLQPLVSRLGNIVIDDTYNANSASLKAGLDVLANCDGKRWLVLGAFGELGPDSPKIHEQMGELIKSSGVVRLLAVGSDAGNTVKIFGEGATFFDTQNDLIEMLKQELKGDEAILIKGSRAQRMENVVAALVENFRK</sequence>
<dbReference type="InterPro" id="IPR013221">
    <property type="entry name" value="Mur_ligase_cen"/>
</dbReference>
<dbReference type="GO" id="GO:0008360">
    <property type="term" value="P:regulation of cell shape"/>
    <property type="evidence" value="ECO:0007669"/>
    <property type="project" value="UniProtKB-KW"/>
</dbReference>
<dbReference type="RefSeq" id="WP_006890671.1">
    <property type="nucleotide sequence ID" value="NZ_JH109152.1"/>
</dbReference>
<protein>
    <recommendedName>
        <fullName evidence="10 11">UDP-N-acetylmuramoyl-tripeptide--D-alanyl-D-alanine ligase</fullName>
        <ecNumber evidence="10 11">6.3.2.10</ecNumber>
    </recommendedName>
    <alternativeName>
        <fullName evidence="10">D-alanyl-D-alanine-adding enzyme</fullName>
    </alternativeName>
</protein>
<organism evidence="15 16">
    <name type="scientific">Methylobacter tundripaludum (strain ATCC BAA-1195 / DSM 17260 / SV96)</name>
    <dbReference type="NCBI Taxonomy" id="697282"/>
    <lineage>
        <taxon>Bacteria</taxon>
        <taxon>Pseudomonadati</taxon>
        <taxon>Pseudomonadota</taxon>
        <taxon>Gammaproteobacteria</taxon>
        <taxon>Methylococcales</taxon>
        <taxon>Methylococcaceae</taxon>
        <taxon>Methylobacter</taxon>
    </lineage>
</organism>
<comment type="catalytic activity">
    <reaction evidence="10 11">
        <text>D-alanyl-D-alanine + UDP-N-acetyl-alpha-D-muramoyl-L-alanyl-gamma-D-glutamyl-meso-2,6-diaminopimelate + ATP = UDP-N-acetyl-alpha-D-muramoyl-L-alanyl-gamma-D-glutamyl-meso-2,6-diaminopimeloyl-D-alanyl-D-alanine + ADP + phosphate + H(+)</text>
        <dbReference type="Rhea" id="RHEA:28374"/>
        <dbReference type="ChEBI" id="CHEBI:15378"/>
        <dbReference type="ChEBI" id="CHEBI:30616"/>
        <dbReference type="ChEBI" id="CHEBI:43474"/>
        <dbReference type="ChEBI" id="CHEBI:57822"/>
        <dbReference type="ChEBI" id="CHEBI:61386"/>
        <dbReference type="ChEBI" id="CHEBI:83905"/>
        <dbReference type="ChEBI" id="CHEBI:456216"/>
        <dbReference type="EC" id="6.3.2.10"/>
    </reaction>
</comment>
<dbReference type="Gene3D" id="3.90.190.20">
    <property type="entry name" value="Mur ligase, C-terminal domain"/>
    <property type="match status" value="1"/>
</dbReference>
<evidence type="ECO:0000313" key="15">
    <source>
        <dbReference type="EMBL" id="EGW22703.1"/>
    </source>
</evidence>
<comment type="pathway">
    <text evidence="10 11">Cell wall biogenesis; peptidoglycan biosynthesis.</text>
</comment>
<feature type="domain" description="Mur ligase central" evidence="14">
    <location>
        <begin position="170"/>
        <end position="360"/>
    </location>
</feature>
<dbReference type="OrthoDB" id="9801978at2"/>
<evidence type="ECO:0000259" key="13">
    <source>
        <dbReference type="Pfam" id="PF02875"/>
    </source>
</evidence>
<keyword evidence="3 10" id="KW-0132">Cell division</keyword>
<dbReference type="PANTHER" id="PTHR43024:SF1">
    <property type="entry name" value="UDP-N-ACETYLMURAMOYL-TRIPEPTIDE--D-ALANYL-D-ALANINE LIGASE"/>
    <property type="match status" value="1"/>
</dbReference>
<dbReference type="GO" id="GO:0051301">
    <property type="term" value="P:cell division"/>
    <property type="evidence" value="ECO:0007669"/>
    <property type="project" value="UniProtKB-KW"/>
</dbReference>
<evidence type="ECO:0000256" key="5">
    <source>
        <dbReference type="ARBA" id="ARBA00022840"/>
    </source>
</evidence>
<dbReference type="NCBIfam" id="TIGR01143">
    <property type="entry name" value="murF"/>
    <property type="match status" value="1"/>
</dbReference>
<keyword evidence="2 10" id="KW-0436">Ligase</keyword>
<comment type="function">
    <text evidence="10 11">Involved in cell wall formation. Catalyzes the final step in the synthesis of UDP-N-acetylmuramoyl-pentapeptide, the precursor of murein.</text>
</comment>
<dbReference type="SUPFAM" id="SSF53244">
    <property type="entry name" value="MurD-like peptide ligases, peptide-binding domain"/>
    <property type="match status" value="1"/>
</dbReference>
<dbReference type="InterPro" id="IPR000713">
    <property type="entry name" value="Mur_ligase_N"/>
</dbReference>
<dbReference type="EC" id="6.3.2.10" evidence="10 11"/>
<dbReference type="Gene3D" id="3.40.1190.10">
    <property type="entry name" value="Mur-like, catalytic domain"/>
    <property type="match status" value="1"/>
</dbReference>
<evidence type="ECO:0000259" key="14">
    <source>
        <dbReference type="Pfam" id="PF08245"/>
    </source>
</evidence>